<dbReference type="PANTHER" id="PTHR30460">
    <property type="entry name" value="MODERATE CONDUCTANCE MECHANOSENSITIVE CHANNEL YBIO"/>
    <property type="match status" value="1"/>
</dbReference>
<dbReference type="Pfam" id="PF00924">
    <property type="entry name" value="MS_channel_2nd"/>
    <property type="match status" value="1"/>
</dbReference>
<comment type="similarity">
    <text evidence="2">Belongs to the MscS (TC 1.A.23) family.</text>
</comment>
<dbReference type="GO" id="GO:0005886">
    <property type="term" value="C:plasma membrane"/>
    <property type="evidence" value="ECO:0007669"/>
    <property type="project" value="UniProtKB-SubCell"/>
</dbReference>
<proteinExistence type="inferred from homology"/>
<evidence type="ECO:0000256" key="6">
    <source>
        <dbReference type="ARBA" id="ARBA00023136"/>
    </source>
</evidence>
<dbReference type="GO" id="GO:0008381">
    <property type="term" value="F:mechanosensitive monoatomic ion channel activity"/>
    <property type="evidence" value="ECO:0007669"/>
    <property type="project" value="InterPro"/>
</dbReference>
<sequence length="308" mass="33754">MSFVNEYLGIIEWQLLAKSSLRVVFILVMAWFSRSILDKVLGSLKNRLYERGLAAHESPLESGKRVETLIMLVRQGALIVLWLIVGLLILKEIGVEIGPFLASAGIVGLAVGFGGQNLVRDVISGFFIILENQIRVGDVAIINGSGGLVEEINFRTIVLRDLGGVVHIFPNGTINTLSNLTKEWSAYVFEIGVAYKENTDAVVAILAEVGRKLKEDPVIGPMILEEPEIFGVDKLDTSAVVIKGRIKTVPIQQWEVGREFLRRVKLAFDASGIEIPFPHQTLYFGEASKPVAVQLLERAQSGASYPSG</sequence>
<dbReference type="RefSeq" id="WP_307631649.1">
    <property type="nucleotide sequence ID" value="NZ_JAPHEH010000001.1"/>
</dbReference>
<accession>A0A9X4RL39</accession>
<keyword evidence="6 7" id="KW-0472">Membrane</keyword>
<evidence type="ECO:0000259" key="8">
    <source>
        <dbReference type="Pfam" id="PF00924"/>
    </source>
</evidence>
<evidence type="ECO:0000259" key="9">
    <source>
        <dbReference type="Pfam" id="PF21082"/>
    </source>
</evidence>
<dbReference type="SUPFAM" id="SSF82861">
    <property type="entry name" value="Mechanosensitive channel protein MscS (YggB), transmembrane region"/>
    <property type="match status" value="1"/>
</dbReference>
<dbReference type="InterPro" id="IPR049278">
    <property type="entry name" value="MS_channel_C"/>
</dbReference>
<dbReference type="Gene3D" id="2.30.30.60">
    <property type="match status" value="1"/>
</dbReference>
<dbReference type="InterPro" id="IPR011014">
    <property type="entry name" value="MscS_channel_TM-2"/>
</dbReference>
<gene>
    <name evidence="11" type="ORF">OLX77_00660</name>
</gene>
<dbReference type="SUPFAM" id="SSF82689">
    <property type="entry name" value="Mechanosensitive channel protein MscS (YggB), C-terminal domain"/>
    <property type="match status" value="1"/>
</dbReference>
<keyword evidence="5 7" id="KW-1133">Transmembrane helix</keyword>
<feature type="transmembrane region" description="Helical" evidence="7">
    <location>
        <begin position="97"/>
        <end position="119"/>
    </location>
</feature>
<keyword evidence="3" id="KW-1003">Cell membrane</keyword>
<dbReference type="PANTHER" id="PTHR30460:SF0">
    <property type="entry name" value="MODERATE CONDUCTANCE MECHANOSENSITIVE CHANNEL YBIO"/>
    <property type="match status" value="1"/>
</dbReference>
<name>A0A9X4RL39_9BACT</name>
<dbReference type="AlphaFoldDB" id="A0A9X4RL39"/>
<dbReference type="InterPro" id="IPR023408">
    <property type="entry name" value="MscS_beta-dom_sf"/>
</dbReference>
<evidence type="ECO:0000313" key="12">
    <source>
        <dbReference type="Proteomes" id="UP001154240"/>
    </source>
</evidence>
<evidence type="ECO:0000256" key="4">
    <source>
        <dbReference type="ARBA" id="ARBA00022692"/>
    </source>
</evidence>
<dbReference type="EMBL" id="JAPHEH010000001">
    <property type="protein sequence ID" value="MDG4474668.1"/>
    <property type="molecule type" value="Genomic_DNA"/>
</dbReference>
<evidence type="ECO:0000256" key="3">
    <source>
        <dbReference type="ARBA" id="ARBA00022475"/>
    </source>
</evidence>
<reference evidence="11" key="1">
    <citation type="journal article" date="2022" name="bioRxiv">
        <title>Thiovibrio frasassiensisgen. nov., sp. nov., an autotrophic, elemental sulfur disproportionating bacterium isolated from sulfidic karst sediment, and proposal of Thiovibrionaceae fam. nov.</title>
        <authorList>
            <person name="Aronson H."/>
            <person name="Thomas C."/>
            <person name="Bhattacharyya M."/>
            <person name="Eckstein S."/>
            <person name="Jensen S."/>
            <person name="Barco R."/>
            <person name="Macalady J."/>
            <person name="Amend J."/>
        </authorList>
    </citation>
    <scope>NUCLEOTIDE SEQUENCE</scope>
    <source>
        <strain evidence="11">RS19-109</strain>
    </source>
</reference>
<dbReference type="Proteomes" id="UP001154240">
    <property type="component" value="Unassembled WGS sequence"/>
</dbReference>
<reference evidence="11" key="2">
    <citation type="submission" date="2022-10" db="EMBL/GenBank/DDBJ databases">
        <authorList>
            <person name="Aronson H.S."/>
        </authorList>
    </citation>
    <scope>NUCLEOTIDE SEQUENCE</scope>
    <source>
        <strain evidence="11">RS19-109</strain>
    </source>
</reference>
<evidence type="ECO:0000256" key="7">
    <source>
        <dbReference type="SAM" id="Phobius"/>
    </source>
</evidence>
<feature type="domain" description="Mechanosensitive ion channel MscS C-terminal" evidence="9">
    <location>
        <begin position="188"/>
        <end position="275"/>
    </location>
</feature>
<organism evidence="11 12">
    <name type="scientific">Thiovibrio frasassiensis</name>
    <dbReference type="NCBI Taxonomy" id="2984131"/>
    <lineage>
        <taxon>Bacteria</taxon>
        <taxon>Pseudomonadati</taxon>
        <taxon>Thermodesulfobacteriota</taxon>
        <taxon>Desulfobulbia</taxon>
        <taxon>Desulfobulbales</taxon>
        <taxon>Thiovibrionaceae</taxon>
        <taxon>Thiovibrio</taxon>
    </lineage>
</organism>
<dbReference type="Gene3D" id="1.10.287.1260">
    <property type="match status" value="1"/>
</dbReference>
<dbReference type="InterPro" id="IPR011066">
    <property type="entry name" value="MscS_channel_C_sf"/>
</dbReference>
<dbReference type="InterPro" id="IPR049142">
    <property type="entry name" value="MS_channel_1st"/>
</dbReference>
<evidence type="ECO:0000259" key="10">
    <source>
        <dbReference type="Pfam" id="PF21088"/>
    </source>
</evidence>
<protein>
    <submittedName>
        <fullName evidence="11">Mechanosensitive ion channel family protein</fullName>
    </submittedName>
</protein>
<evidence type="ECO:0000313" key="11">
    <source>
        <dbReference type="EMBL" id="MDG4474668.1"/>
    </source>
</evidence>
<keyword evidence="4 7" id="KW-0812">Transmembrane</keyword>
<dbReference type="InterPro" id="IPR006685">
    <property type="entry name" value="MscS_channel_2nd"/>
</dbReference>
<feature type="transmembrane region" description="Helical" evidence="7">
    <location>
        <begin position="72"/>
        <end position="91"/>
    </location>
</feature>
<feature type="transmembrane region" description="Helical" evidence="7">
    <location>
        <begin position="20"/>
        <end position="37"/>
    </location>
</feature>
<evidence type="ECO:0000256" key="1">
    <source>
        <dbReference type="ARBA" id="ARBA00004651"/>
    </source>
</evidence>
<keyword evidence="12" id="KW-1185">Reference proteome</keyword>
<dbReference type="Pfam" id="PF21088">
    <property type="entry name" value="MS_channel_1st"/>
    <property type="match status" value="1"/>
</dbReference>
<evidence type="ECO:0000256" key="5">
    <source>
        <dbReference type="ARBA" id="ARBA00022989"/>
    </source>
</evidence>
<dbReference type="InterPro" id="IPR010920">
    <property type="entry name" value="LSM_dom_sf"/>
</dbReference>
<dbReference type="SUPFAM" id="SSF50182">
    <property type="entry name" value="Sm-like ribonucleoproteins"/>
    <property type="match status" value="1"/>
</dbReference>
<comment type="subcellular location">
    <subcellularLocation>
        <location evidence="1">Cell membrane</location>
        <topology evidence="1">Multi-pass membrane protein</topology>
    </subcellularLocation>
</comment>
<evidence type="ECO:0000256" key="2">
    <source>
        <dbReference type="ARBA" id="ARBA00008017"/>
    </source>
</evidence>
<dbReference type="Gene3D" id="3.30.70.100">
    <property type="match status" value="1"/>
</dbReference>
<feature type="domain" description="Mechanosensitive ion channel MscS" evidence="8">
    <location>
        <begin position="117"/>
        <end position="181"/>
    </location>
</feature>
<dbReference type="Pfam" id="PF21082">
    <property type="entry name" value="MS_channel_3rd"/>
    <property type="match status" value="1"/>
</dbReference>
<comment type="caution">
    <text evidence="11">The sequence shown here is derived from an EMBL/GenBank/DDBJ whole genome shotgun (WGS) entry which is preliminary data.</text>
</comment>
<feature type="domain" description="Mechanosensitive ion channel transmembrane helices 2/3" evidence="10">
    <location>
        <begin position="78"/>
        <end position="116"/>
    </location>
</feature>
<dbReference type="InterPro" id="IPR045276">
    <property type="entry name" value="YbiO_bact"/>
</dbReference>